<dbReference type="InterPro" id="IPR050563">
    <property type="entry name" value="4-hydroxybenzoyl-CoA_TE"/>
</dbReference>
<dbReference type="Gene3D" id="3.10.129.10">
    <property type="entry name" value="Hotdog Thioesterase"/>
    <property type="match status" value="1"/>
</dbReference>
<dbReference type="OrthoDB" id="9799036at2"/>
<reference evidence="3" key="1">
    <citation type="submission" date="2017-06" db="EMBL/GenBank/DDBJ databases">
        <authorList>
            <person name="Varghese N."/>
            <person name="Submissions S."/>
        </authorList>
    </citation>
    <scope>NUCLEOTIDE SEQUENCE [LARGE SCALE GENOMIC DNA]</scope>
    <source>
        <strain evidence="3">DSM 45423</strain>
    </source>
</reference>
<dbReference type="RefSeq" id="WP_089405980.1">
    <property type="nucleotide sequence ID" value="NZ_FZOH01000011.1"/>
</dbReference>
<proteinExistence type="predicted"/>
<dbReference type="PANTHER" id="PTHR31793">
    <property type="entry name" value="4-HYDROXYBENZOYL-COA THIOESTERASE FAMILY MEMBER"/>
    <property type="match status" value="1"/>
</dbReference>
<evidence type="ECO:0000313" key="2">
    <source>
        <dbReference type="EMBL" id="SNS92810.1"/>
    </source>
</evidence>
<keyword evidence="3" id="KW-1185">Reference proteome</keyword>
<dbReference type="PANTHER" id="PTHR31793:SF24">
    <property type="entry name" value="LONG-CHAIN ACYL-COA THIOESTERASE FADM"/>
    <property type="match status" value="1"/>
</dbReference>
<dbReference type="Proteomes" id="UP000198386">
    <property type="component" value="Unassembled WGS sequence"/>
</dbReference>
<dbReference type="SUPFAM" id="SSF54637">
    <property type="entry name" value="Thioesterase/thiol ester dehydrase-isomerase"/>
    <property type="match status" value="1"/>
</dbReference>
<name>A0A239IGL4_9ACTN</name>
<sequence>MSVTWSAPVRFVECDQQGVVFNAHYLVWADEASALWWASLGLPWQEIAARADPVVKASTLEWSSPARYGDTVAVEAETERVGRTSVTVRFTVRVGERVCCVVHTTYVGTAGGAPVPWPDDVRERLTAG</sequence>
<dbReference type="GO" id="GO:0047617">
    <property type="term" value="F:fatty acyl-CoA hydrolase activity"/>
    <property type="evidence" value="ECO:0007669"/>
    <property type="project" value="TreeGrafter"/>
</dbReference>
<dbReference type="InterPro" id="IPR029069">
    <property type="entry name" value="HotDog_dom_sf"/>
</dbReference>
<gene>
    <name evidence="2" type="ORF">SAMN04488107_4328</name>
</gene>
<keyword evidence="2" id="KW-0378">Hydrolase</keyword>
<evidence type="ECO:0000259" key="1">
    <source>
        <dbReference type="Pfam" id="PF03061"/>
    </source>
</evidence>
<evidence type="ECO:0000313" key="3">
    <source>
        <dbReference type="Proteomes" id="UP000198386"/>
    </source>
</evidence>
<dbReference type="CDD" id="cd00586">
    <property type="entry name" value="4HBT"/>
    <property type="match status" value="1"/>
</dbReference>
<accession>A0A239IGL4</accession>
<feature type="domain" description="Thioesterase" evidence="1">
    <location>
        <begin position="17"/>
        <end position="99"/>
    </location>
</feature>
<dbReference type="EMBL" id="FZOH01000011">
    <property type="protein sequence ID" value="SNS92810.1"/>
    <property type="molecule type" value="Genomic_DNA"/>
</dbReference>
<dbReference type="AlphaFoldDB" id="A0A239IGL4"/>
<protein>
    <submittedName>
        <fullName evidence="2">Acyl-CoA thioester hydrolase</fullName>
    </submittedName>
</protein>
<dbReference type="Pfam" id="PF03061">
    <property type="entry name" value="4HBT"/>
    <property type="match status" value="1"/>
</dbReference>
<dbReference type="InterPro" id="IPR006683">
    <property type="entry name" value="Thioestr_dom"/>
</dbReference>
<organism evidence="2 3">
    <name type="scientific">Geodermatophilus saharensis</name>
    <dbReference type="NCBI Taxonomy" id="1137994"/>
    <lineage>
        <taxon>Bacteria</taxon>
        <taxon>Bacillati</taxon>
        <taxon>Actinomycetota</taxon>
        <taxon>Actinomycetes</taxon>
        <taxon>Geodermatophilales</taxon>
        <taxon>Geodermatophilaceae</taxon>
        <taxon>Geodermatophilus</taxon>
    </lineage>
</organism>